<evidence type="ECO:0008006" key="4">
    <source>
        <dbReference type="Google" id="ProtNLM"/>
    </source>
</evidence>
<dbReference type="EMBL" id="JACVVK020000133">
    <property type="protein sequence ID" value="KAK7489889.1"/>
    <property type="molecule type" value="Genomic_DNA"/>
</dbReference>
<keyword evidence="3" id="KW-1185">Reference proteome</keyword>
<comment type="caution">
    <text evidence="2">The sequence shown here is derived from an EMBL/GenBank/DDBJ whole genome shotgun (WGS) entry which is preliminary data.</text>
</comment>
<evidence type="ECO:0000313" key="2">
    <source>
        <dbReference type="EMBL" id="KAK7489889.1"/>
    </source>
</evidence>
<proteinExistence type="predicted"/>
<name>A0ABD0KRR4_9CAEN</name>
<protein>
    <recommendedName>
        <fullName evidence="4">Secreted protein</fullName>
    </recommendedName>
</protein>
<keyword evidence="1" id="KW-1133">Transmembrane helix</keyword>
<reference evidence="2 3" key="1">
    <citation type="journal article" date="2023" name="Sci. Data">
        <title>Genome assembly of the Korean intertidal mud-creeper Batillaria attramentaria.</title>
        <authorList>
            <person name="Patra A.K."/>
            <person name="Ho P.T."/>
            <person name="Jun S."/>
            <person name="Lee S.J."/>
            <person name="Kim Y."/>
            <person name="Won Y.J."/>
        </authorList>
    </citation>
    <scope>NUCLEOTIDE SEQUENCE [LARGE SCALE GENOMIC DNA]</scope>
    <source>
        <strain evidence="2">Wonlab-2016</strain>
    </source>
</reference>
<evidence type="ECO:0000256" key="1">
    <source>
        <dbReference type="SAM" id="Phobius"/>
    </source>
</evidence>
<gene>
    <name evidence="2" type="ORF">BaRGS_00018911</name>
</gene>
<accession>A0ABD0KRR4</accession>
<feature type="transmembrane region" description="Helical" evidence="1">
    <location>
        <begin position="12"/>
        <end position="34"/>
    </location>
</feature>
<dbReference type="Proteomes" id="UP001519460">
    <property type="component" value="Unassembled WGS sequence"/>
</dbReference>
<evidence type="ECO:0000313" key="3">
    <source>
        <dbReference type="Proteomes" id="UP001519460"/>
    </source>
</evidence>
<dbReference type="AlphaFoldDB" id="A0ABD0KRR4"/>
<organism evidence="2 3">
    <name type="scientific">Batillaria attramentaria</name>
    <dbReference type="NCBI Taxonomy" id="370345"/>
    <lineage>
        <taxon>Eukaryota</taxon>
        <taxon>Metazoa</taxon>
        <taxon>Spiralia</taxon>
        <taxon>Lophotrochozoa</taxon>
        <taxon>Mollusca</taxon>
        <taxon>Gastropoda</taxon>
        <taxon>Caenogastropoda</taxon>
        <taxon>Sorbeoconcha</taxon>
        <taxon>Cerithioidea</taxon>
        <taxon>Batillariidae</taxon>
        <taxon>Batillaria</taxon>
    </lineage>
</organism>
<sequence length="162" mass="18511">MISKKRVTFLRSLKLVSTFILCTLVVYLAVGFAYNNSPLAVEHTAGSKYHKTRLPLQAGIPRKPLRPLDCKLHRLRGKTNITRKRHFISPKCKRVEPSPESCRIAEELFHNLPPGNCEHQTSHKFCSLLSGCIIAREEKVHCKRSFACFIRKSLGFVRLLDL</sequence>
<keyword evidence="1" id="KW-0472">Membrane</keyword>
<keyword evidence="1" id="KW-0812">Transmembrane</keyword>